<dbReference type="InterPro" id="IPR012480">
    <property type="entry name" value="Hepar_II_III_C"/>
</dbReference>
<evidence type="ECO:0000256" key="2">
    <source>
        <dbReference type="SAM" id="SignalP"/>
    </source>
</evidence>
<dbReference type="InterPro" id="IPR008929">
    <property type="entry name" value="Chondroitin_lyas"/>
</dbReference>
<evidence type="ECO:0000259" key="3">
    <source>
        <dbReference type="Pfam" id="PF07940"/>
    </source>
</evidence>
<dbReference type="Proteomes" id="UP001203880">
    <property type="component" value="Unassembled WGS sequence"/>
</dbReference>
<accession>A0ABT0PY67</accession>
<dbReference type="Pfam" id="PF07940">
    <property type="entry name" value="Hepar_II_III_C"/>
    <property type="match status" value="1"/>
</dbReference>
<comment type="subcellular location">
    <subcellularLocation>
        <location evidence="1">Cell envelope</location>
    </subcellularLocation>
</comment>
<dbReference type="PANTHER" id="PTHR38045">
    <property type="entry name" value="CHROMOSOME 1, WHOLE GENOME SHOTGUN SEQUENCE"/>
    <property type="match status" value="1"/>
</dbReference>
<evidence type="ECO:0000313" key="5">
    <source>
        <dbReference type="Proteomes" id="UP001203880"/>
    </source>
</evidence>
<organism evidence="4 5">
    <name type="scientific">Ruegeria spongiae</name>
    <dbReference type="NCBI Taxonomy" id="2942209"/>
    <lineage>
        <taxon>Bacteria</taxon>
        <taxon>Pseudomonadati</taxon>
        <taxon>Pseudomonadota</taxon>
        <taxon>Alphaproteobacteria</taxon>
        <taxon>Rhodobacterales</taxon>
        <taxon>Roseobacteraceae</taxon>
        <taxon>Ruegeria</taxon>
    </lineage>
</organism>
<dbReference type="Gene3D" id="2.70.98.70">
    <property type="match status" value="1"/>
</dbReference>
<comment type="caution">
    <text evidence="4">The sequence shown here is derived from an EMBL/GenBank/DDBJ whole genome shotgun (WGS) entry which is preliminary data.</text>
</comment>
<sequence length="671" mass="72528">MSRTCLIAFLVVIHVLSFSGAASRPEAQTASQRSTPENGVMVPQIILTDDVLARLKALRQTDPAIAQDHEVLIAAARAYLKEPTIAEAFRTDYKGDPSALHGLSEKAVERLTTIAMAWRVTGEARYAARGRQELLGLAQIDSWYPAHFLGLTRITLAVALGYSWLSDALEVQDHEIIRTALVDKALKPGIAIYDKDRQYFDTGWIRPHDWLPPVKVPDTLPDGTATADITWPVASFNWNIVCNTGLIVAALAVSGAEPDLAAQVIESAQLSLRNGLALFAPDGAWPEGPMYGALSARDTAILVTALDSVYGHDFDLSEAAGLPGFGDYLMHMTGPTGLLFNYGDSDTATDPVVLPWLSHRFGRPDYDWSKTGAPGSSHPALNLLWRYGAGVSPQVREPKALWFGGRGLVAMRSAWNDADATYVGFKAGPLQSHHNNLDAGTFVIDAKGVRWAVDLGLGNYDLPGYFTSKRFDYYRTATIGQNTLAFDGANQQVTGRAFVEDFAQVPGFTFAIADLSDPYGAQSGSVRRGVALINDAAVLIQDEITGEVAGAVTWTMHTEAELGLDGAQAVLKQGGQEMTALILSPAGARFEQRSANPCDTAYDADCDAQNPNVGLQRLMIAVDAQPQASRRIAVLLMSDPVRAELDEPQLRPLDEWRLLATLANPTLQGDE</sequence>
<gene>
    <name evidence="4" type="ORF">M3P21_03395</name>
</gene>
<dbReference type="PANTHER" id="PTHR38045:SF1">
    <property type="entry name" value="HEPARINASE II_III-LIKE PROTEIN"/>
    <property type="match status" value="1"/>
</dbReference>
<keyword evidence="5" id="KW-1185">Reference proteome</keyword>
<dbReference type="RefSeq" id="WP_249706801.1">
    <property type="nucleotide sequence ID" value="NZ_JAMFMB010000003.1"/>
</dbReference>
<feature type="signal peptide" evidence="2">
    <location>
        <begin position="1"/>
        <end position="21"/>
    </location>
</feature>
<dbReference type="EMBL" id="JAMFMB010000003">
    <property type="protein sequence ID" value="MCL6282564.1"/>
    <property type="molecule type" value="Genomic_DNA"/>
</dbReference>
<reference evidence="4" key="1">
    <citation type="submission" date="2022-05" db="EMBL/GenBank/DDBJ databases">
        <authorList>
            <person name="Park J.-S."/>
        </authorList>
    </citation>
    <scope>NUCLEOTIDE SEQUENCE</scope>
    <source>
        <strain evidence="4">2012CJ41-6</strain>
    </source>
</reference>
<feature type="chain" id="PRO_5046702425" evidence="2">
    <location>
        <begin position="22"/>
        <end position="671"/>
    </location>
</feature>
<protein>
    <submittedName>
        <fullName evidence="4">Heparinase II/III-family protein</fullName>
    </submittedName>
</protein>
<evidence type="ECO:0000256" key="1">
    <source>
        <dbReference type="ARBA" id="ARBA00004196"/>
    </source>
</evidence>
<evidence type="ECO:0000313" key="4">
    <source>
        <dbReference type="EMBL" id="MCL6282564.1"/>
    </source>
</evidence>
<proteinExistence type="predicted"/>
<name>A0ABT0PY67_9RHOB</name>
<keyword evidence="2" id="KW-0732">Signal</keyword>
<dbReference type="SUPFAM" id="SSF48230">
    <property type="entry name" value="Chondroitin AC/alginate lyase"/>
    <property type="match status" value="1"/>
</dbReference>
<dbReference type="Gene3D" id="1.50.10.100">
    <property type="entry name" value="Chondroitin AC/alginate lyase"/>
    <property type="match status" value="1"/>
</dbReference>
<feature type="domain" description="Heparinase II/III-like C-terminal" evidence="3">
    <location>
        <begin position="407"/>
        <end position="584"/>
    </location>
</feature>